<dbReference type="InterPro" id="IPR013211">
    <property type="entry name" value="LVIVD"/>
</dbReference>
<gene>
    <name evidence="5" type="ORF">COU08_04340</name>
</gene>
<proteinExistence type="predicted"/>
<dbReference type="CDD" id="cd00063">
    <property type="entry name" value="FN3"/>
    <property type="match status" value="2"/>
</dbReference>
<feature type="domain" description="Fibronectin type-III" evidence="4">
    <location>
        <begin position="37"/>
        <end position="125"/>
    </location>
</feature>
<dbReference type="InterPro" id="IPR003961">
    <property type="entry name" value="FN3_dom"/>
</dbReference>
<dbReference type="Pfam" id="PF00041">
    <property type="entry name" value="fn3"/>
    <property type="match status" value="1"/>
</dbReference>
<dbReference type="EMBL" id="PFBA01000035">
    <property type="protein sequence ID" value="PIT92054.1"/>
    <property type="molecule type" value="Genomic_DNA"/>
</dbReference>
<feature type="region of interest" description="Disordered" evidence="2">
    <location>
        <begin position="333"/>
        <end position="352"/>
    </location>
</feature>
<feature type="chain" id="PRO_5016391247" description="Fibronectin type-III domain-containing protein" evidence="3">
    <location>
        <begin position="26"/>
        <end position="1070"/>
    </location>
</feature>
<dbReference type="SUPFAM" id="SSF49265">
    <property type="entry name" value="Fibronectin type III"/>
    <property type="match status" value="2"/>
</dbReference>
<keyword evidence="1" id="KW-0677">Repeat</keyword>
<evidence type="ECO:0000313" key="6">
    <source>
        <dbReference type="Proteomes" id="UP000228635"/>
    </source>
</evidence>
<evidence type="ECO:0000259" key="4">
    <source>
        <dbReference type="PROSITE" id="PS50853"/>
    </source>
</evidence>
<feature type="signal peptide" evidence="3">
    <location>
        <begin position="1"/>
        <end position="25"/>
    </location>
</feature>
<dbReference type="AlphaFoldDB" id="A0A2M6WH55"/>
<dbReference type="Pfam" id="PF08309">
    <property type="entry name" value="LVIVD"/>
    <property type="match status" value="3"/>
</dbReference>
<comment type="caution">
    <text evidence="5">The sequence shown here is derived from an EMBL/GenBank/DDBJ whole genome shotgun (WGS) entry which is preliminary data.</text>
</comment>
<dbReference type="PROSITE" id="PS50853">
    <property type="entry name" value="FN3"/>
    <property type="match status" value="3"/>
</dbReference>
<accession>A0A2M6WH55</accession>
<dbReference type="InterPro" id="IPR036116">
    <property type="entry name" value="FN3_sf"/>
</dbReference>
<dbReference type="InterPro" id="IPR050964">
    <property type="entry name" value="Striated_Muscle_Regulatory"/>
</dbReference>
<evidence type="ECO:0000256" key="1">
    <source>
        <dbReference type="ARBA" id="ARBA00022737"/>
    </source>
</evidence>
<organism evidence="5 6">
    <name type="scientific">Candidatus Harrisonbacteria bacterium CG10_big_fil_rev_8_21_14_0_10_42_17</name>
    <dbReference type="NCBI Taxonomy" id="1974584"/>
    <lineage>
        <taxon>Bacteria</taxon>
        <taxon>Candidatus Harrisoniibacteriota</taxon>
    </lineage>
</organism>
<dbReference type="InterPro" id="IPR013783">
    <property type="entry name" value="Ig-like_fold"/>
</dbReference>
<feature type="domain" description="Fibronectin type-III" evidence="4">
    <location>
        <begin position="245"/>
        <end position="345"/>
    </location>
</feature>
<dbReference type="PANTHER" id="PTHR13817:SF73">
    <property type="entry name" value="FIBRONECTIN TYPE-III DOMAIN-CONTAINING PROTEIN"/>
    <property type="match status" value="1"/>
</dbReference>
<sequence length="1070" mass="113998">MKRGVKFLIALCCVVIVTALTFAIAKGQGGQLDPPTAPTNLVATAVSSSQINLTWTDTASNETGFTIQRKTTVSFATIDTVGANVTSYNNTGLSDNTTYTYRVRAYNGNGNSSWSNTDSATTLPIGDITPPADITNLGTFNVLPTEASFSWTTPGDDGTTGLASSYDVRYMIDDPITEANFGTAIQATNIPAPLPPGNVQTMTVTGLAQDTTYLFAMKTADEVPNTSGISNTIQLRTPLGLGGALPSAPTLAVAATISDTAIDVRWQDNSTDEDNFEIERKTLGGSYATVCLSSCFGDANEGDVHQFSDTGLLPSTTYFYRIRAIKNGVGSSPYTAPARTSTKKGASAPPNGPKVLSITPILQPPTVGLNINWTDNSSSETGFYLYRRKITDNDFTRFDIAPNTTQTTWGDLSDDPCATWVVAIQAYNGNGASLLHPEEQATIVRGNPLMGTSGCSAVRTTTAMTVPEIFDISINANETGAESERFVLKRGSISVGEPLELTIVGGGTSVQNPFPSSNSVDITGRYGYVMLEQESAATNADVFRVVNYEREVKPEIVGGTLFDPASPSSLPLDADGIGVKARGKYTYLIFTHSPVMENKENIFRIVDVTNPALPKVLSGDNAEVTTGISNKVAIGLDVQGSYVYIIHTGSQSSSGEMSIINVADPLTPKWIANVNLINPTPRSIKVIGKYAYIVHRQASDGPNALTIVDIEDPENPVVLGSGTLTLPSMIGVYGFAYIDVQWPYAYLGFENSDNTQNFRIVDVSNPANPKVVSPTSEIMGFPKAGSGCSANGCKVKYISVSGRYAFFGFGISSTEDNLKLRIVDVINPANPRVIGGDVIHDGLDGMGNPLGLTNNAPSNVIVNGKYITTVFRDTTAMINFIRLIDWGGAEAASADYSTIYTGTAQILGDLVIEGDAMLRGGFSAGGNAFIVGTSTIGGSLNAVNSFSARVKNFLIDHPLDPEHKYLKHAGIESPDMKTIYTGTGILDANGELIITLPDYITALNEQLRYQFQSVTKPSPNLHVIAKKEAEITLGGGSPFAEVSWQITGKRKDAYAKKFPVIVEQEKNPSK</sequence>
<name>A0A2M6WH55_9BACT</name>
<feature type="domain" description="Fibronectin type-III" evidence="4">
    <location>
        <begin position="130"/>
        <end position="240"/>
    </location>
</feature>
<dbReference type="Gene3D" id="2.60.40.10">
    <property type="entry name" value="Immunoglobulins"/>
    <property type="match status" value="4"/>
</dbReference>
<dbReference type="Proteomes" id="UP000228635">
    <property type="component" value="Unassembled WGS sequence"/>
</dbReference>
<dbReference type="SUPFAM" id="SSF69322">
    <property type="entry name" value="Tricorn protease domain 2"/>
    <property type="match status" value="1"/>
</dbReference>
<evidence type="ECO:0000256" key="3">
    <source>
        <dbReference type="SAM" id="SignalP"/>
    </source>
</evidence>
<dbReference type="PANTHER" id="PTHR13817">
    <property type="entry name" value="TITIN"/>
    <property type="match status" value="1"/>
</dbReference>
<evidence type="ECO:0000313" key="5">
    <source>
        <dbReference type="EMBL" id="PIT92054.1"/>
    </source>
</evidence>
<reference evidence="6" key="1">
    <citation type="submission" date="2017-09" db="EMBL/GenBank/DDBJ databases">
        <title>Depth-based differentiation of microbial function through sediment-hosted aquifers and enrichment of novel symbionts in the deep terrestrial subsurface.</title>
        <authorList>
            <person name="Probst A.J."/>
            <person name="Ladd B."/>
            <person name="Jarett J.K."/>
            <person name="Geller-Mcgrath D.E."/>
            <person name="Sieber C.M.K."/>
            <person name="Emerson J.B."/>
            <person name="Anantharaman K."/>
            <person name="Thomas B.C."/>
            <person name="Malmstrom R."/>
            <person name="Stieglmeier M."/>
            <person name="Klingl A."/>
            <person name="Woyke T."/>
            <person name="Ryan C.M."/>
            <person name="Banfield J.F."/>
        </authorList>
    </citation>
    <scope>NUCLEOTIDE SEQUENCE [LARGE SCALE GENOMIC DNA]</scope>
</reference>
<keyword evidence="3" id="KW-0732">Signal</keyword>
<evidence type="ECO:0000256" key="2">
    <source>
        <dbReference type="SAM" id="MobiDB-lite"/>
    </source>
</evidence>
<dbReference type="SMART" id="SM00060">
    <property type="entry name" value="FN3"/>
    <property type="match status" value="4"/>
</dbReference>
<protein>
    <recommendedName>
        <fullName evidence="4">Fibronectin type-III domain-containing protein</fullName>
    </recommendedName>
</protein>
<feature type="compositionally biased region" description="Polar residues" evidence="2">
    <location>
        <begin position="333"/>
        <end position="344"/>
    </location>
</feature>